<evidence type="ECO:0000313" key="1">
    <source>
        <dbReference type="EMBL" id="MCP1102421.1"/>
    </source>
</evidence>
<dbReference type="EMBL" id="JAMZFW010000010">
    <property type="protein sequence ID" value="MCP1102421.1"/>
    <property type="molecule type" value="Genomic_DNA"/>
</dbReference>
<name>A0ABT1E9B1_9FIRM</name>
<dbReference type="CDD" id="cd16376">
    <property type="entry name" value="Avd_like"/>
    <property type="match status" value="1"/>
</dbReference>
<organism evidence="1 2">
    <name type="scientific">Aequitasia blattaphilus</name>
    <dbReference type="NCBI Taxonomy" id="2949332"/>
    <lineage>
        <taxon>Bacteria</taxon>
        <taxon>Bacillati</taxon>
        <taxon>Bacillota</taxon>
        <taxon>Clostridia</taxon>
        <taxon>Lachnospirales</taxon>
        <taxon>Lachnospiraceae</taxon>
        <taxon>Aequitasia</taxon>
    </lineage>
</organism>
<reference evidence="1 2" key="1">
    <citation type="journal article" date="2022" name="Genome Biol. Evol.">
        <title>Host diet, physiology and behaviors set the stage for Lachnospiraceae cladogenesis.</title>
        <authorList>
            <person name="Vera-Ponce De Leon A."/>
            <person name="Schneider M."/>
            <person name="Jahnes B.C."/>
            <person name="Sadowski V."/>
            <person name="Camuy-Velez L.A."/>
            <person name="Duan J."/>
            <person name="Sabree Z.L."/>
        </authorList>
    </citation>
    <scope>NUCLEOTIDE SEQUENCE [LARGE SCALE GENOMIC DNA]</scope>
    <source>
        <strain evidence="1 2">PAL113</strain>
    </source>
</reference>
<dbReference type="Gene3D" id="1.20.1440.60">
    <property type="entry name" value="23S rRNA-intervening sequence"/>
    <property type="match status" value="1"/>
</dbReference>
<evidence type="ECO:0000313" key="2">
    <source>
        <dbReference type="Proteomes" id="UP001523566"/>
    </source>
</evidence>
<dbReference type="InterPro" id="IPR055360">
    <property type="entry name" value="bAvd"/>
</dbReference>
<gene>
    <name evidence="1" type="ORF">NK125_08355</name>
</gene>
<sequence length="135" mass="16014">MSEQEKSELLIITKAKDLCSYVMVITEKCPKRFRFTYVSRLQNLALEVVEHIYRANDIFLGGVDVQHNYERRLAHQRQAFTDLRLLGYMTQASLEQKCIIAKQYEMISRQVFDCQNLLGAWMNSDKRRMMKQKNN</sequence>
<dbReference type="RefSeq" id="WP_262066206.1">
    <property type="nucleotide sequence ID" value="NZ_JAMXOD010000010.1"/>
</dbReference>
<dbReference type="Proteomes" id="UP001523566">
    <property type="component" value="Unassembled WGS sequence"/>
</dbReference>
<proteinExistence type="predicted"/>
<protein>
    <submittedName>
        <fullName evidence="1">Four helix bundle protein</fullName>
    </submittedName>
</protein>
<dbReference type="InterPro" id="IPR036583">
    <property type="entry name" value="23S_rRNA_IVS_sf"/>
</dbReference>
<accession>A0ABT1E9B1</accession>
<keyword evidence="2" id="KW-1185">Reference proteome</keyword>
<comment type="caution">
    <text evidence="1">The sequence shown here is derived from an EMBL/GenBank/DDBJ whole genome shotgun (WGS) entry which is preliminary data.</text>
</comment>